<dbReference type="PANTHER" id="PTHR43344">
    <property type="entry name" value="PHOSPHOSERINE PHOSPHATASE"/>
    <property type="match status" value="1"/>
</dbReference>
<dbReference type="CDD" id="cd06223">
    <property type="entry name" value="PRTases_typeI"/>
    <property type="match status" value="1"/>
</dbReference>
<dbReference type="GO" id="GO:0000287">
    <property type="term" value="F:magnesium ion binding"/>
    <property type="evidence" value="ECO:0007669"/>
    <property type="project" value="TreeGrafter"/>
</dbReference>
<dbReference type="Gene3D" id="3.40.50.300">
    <property type="entry name" value="P-loop containing nucleotide triphosphate hydrolases"/>
    <property type="match status" value="1"/>
</dbReference>
<dbReference type="InterPro" id="IPR023214">
    <property type="entry name" value="HAD_sf"/>
</dbReference>
<evidence type="ECO:0000313" key="3">
    <source>
        <dbReference type="Proteomes" id="UP001302745"/>
    </source>
</evidence>
<feature type="domain" description="Phosphoribosyltransferase" evidence="1">
    <location>
        <begin position="560"/>
        <end position="655"/>
    </location>
</feature>
<reference evidence="2" key="1">
    <citation type="journal article" date="2023" name="Mol. Phylogenet. Evol.">
        <title>Genome-scale phylogeny and comparative genomics of the fungal order Sordariales.</title>
        <authorList>
            <person name="Hensen N."/>
            <person name="Bonometti L."/>
            <person name="Westerberg I."/>
            <person name="Brannstrom I.O."/>
            <person name="Guillou S."/>
            <person name="Cros-Aarteil S."/>
            <person name="Calhoun S."/>
            <person name="Haridas S."/>
            <person name="Kuo A."/>
            <person name="Mondo S."/>
            <person name="Pangilinan J."/>
            <person name="Riley R."/>
            <person name="LaButti K."/>
            <person name="Andreopoulos B."/>
            <person name="Lipzen A."/>
            <person name="Chen C."/>
            <person name="Yan M."/>
            <person name="Daum C."/>
            <person name="Ng V."/>
            <person name="Clum A."/>
            <person name="Steindorff A."/>
            <person name="Ohm R.A."/>
            <person name="Martin F."/>
            <person name="Silar P."/>
            <person name="Natvig D.O."/>
            <person name="Lalanne C."/>
            <person name="Gautier V."/>
            <person name="Ament-Velasquez S.L."/>
            <person name="Kruys A."/>
            <person name="Hutchinson M.I."/>
            <person name="Powell A.J."/>
            <person name="Barry K."/>
            <person name="Miller A.N."/>
            <person name="Grigoriev I.V."/>
            <person name="Debuchy R."/>
            <person name="Gladieux P."/>
            <person name="Hiltunen Thoren M."/>
            <person name="Johannesson H."/>
        </authorList>
    </citation>
    <scope>NUCLEOTIDE SEQUENCE</scope>
    <source>
        <strain evidence="2">CBS 538.74</strain>
    </source>
</reference>
<evidence type="ECO:0000313" key="2">
    <source>
        <dbReference type="EMBL" id="KAK4152281.1"/>
    </source>
</evidence>
<dbReference type="InterPro" id="IPR000836">
    <property type="entry name" value="PRTase_dom"/>
</dbReference>
<reference evidence="2" key="2">
    <citation type="submission" date="2023-05" db="EMBL/GenBank/DDBJ databases">
        <authorList>
            <consortium name="Lawrence Berkeley National Laboratory"/>
            <person name="Steindorff A."/>
            <person name="Hensen N."/>
            <person name="Bonometti L."/>
            <person name="Westerberg I."/>
            <person name="Brannstrom I.O."/>
            <person name="Guillou S."/>
            <person name="Cros-Aarteil S."/>
            <person name="Calhoun S."/>
            <person name="Haridas S."/>
            <person name="Kuo A."/>
            <person name="Mondo S."/>
            <person name="Pangilinan J."/>
            <person name="Riley R."/>
            <person name="Labutti K."/>
            <person name="Andreopoulos B."/>
            <person name="Lipzen A."/>
            <person name="Chen C."/>
            <person name="Yanf M."/>
            <person name="Daum C."/>
            <person name="Ng V."/>
            <person name="Clum A."/>
            <person name="Ohm R."/>
            <person name="Martin F."/>
            <person name="Silar P."/>
            <person name="Natvig D."/>
            <person name="Lalanne C."/>
            <person name="Gautier V."/>
            <person name="Ament-Velasquez S.L."/>
            <person name="Kruys A."/>
            <person name="Hutchinson M.I."/>
            <person name="Powell A.J."/>
            <person name="Barry K."/>
            <person name="Miller A.N."/>
            <person name="Grigoriev I.V."/>
            <person name="Debuchy R."/>
            <person name="Gladieux P."/>
            <person name="Thoren M.H."/>
            <person name="Johannesson H."/>
        </authorList>
    </citation>
    <scope>NUCLEOTIDE SEQUENCE</scope>
    <source>
        <strain evidence="2">CBS 538.74</strain>
    </source>
</reference>
<gene>
    <name evidence="2" type="ORF">C8A00DRAFT_35024</name>
</gene>
<dbReference type="SUPFAM" id="SSF52540">
    <property type="entry name" value="P-loop containing nucleoside triphosphate hydrolases"/>
    <property type="match status" value="1"/>
</dbReference>
<keyword evidence="3" id="KW-1185">Reference proteome</keyword>
<dbReference type="AlphaFoldDB" id="A0AAN6VL79"/>
<dbReference type="SUPFAM" id="SSF53271">
    <property type="entry name" value="PRTase-like"/>
    <property type="match status" value="1"/>
</dbReference>
<dbReference type="EMBL" id="MU856980">
    <property type="protein sequence ID" value="KAK4152281.1"/>
    <property type="molecule type" value="Genomic_DNA"/>
</dbReference>
<dbReference type="InterPro" id="IPR029057">
    <property type="entry name" value="PRTase-like"/>
</dbReference>
<dbReference type="Pfam" id="PF13207">
    <property type="entry name" value="AAA_17"/>
    <property type="match status" value="1"/>
</dbReference>
<proteinExistence type="predicted"/>
<name>A0AAN6VL79_9PEZI</name>
<comment type="caution">
    <text evidence="2">The sequence shown here is derived from an EMBL/GenBank/DDBJ whole genome shotgun (WGS) entry which is preliminary data.</text>
</comment>
<dbReference type="Proteomes" id="UP001302745">
    <property type="component" value="Unassembled WGS sequence"/>
</dbReference>
<evidence type="ECO:0000259" key="1">
    <source>
        <dbReference type="Pfam" id="PF14681"/>
    </source>
</evidence>
<dbReference type="Gene3D" id="3.40.50.2020">
    <property type="match status" value="2"/>
</dbReference>
<dbReference type="Pfam" id="PF12710">
    <property type="entry name" value="HAD"/>
    <property type="match status" value="1"/>
</dbReference>
<dbReference type="PANTHER" id="PTHR43344:SF20">
    <property type="entry name" value="URACIL PHOSPHORIBOSYLTRANSFERASE"/>
    <property type="match status" value="1"/>
</dbReference>
<dbReference type="SUPFAM" id="SSF56784">
    <property type="entry name" value="HAD-like"/>
    <property type="match status" value="1"/>
</dbReference>
<dbReference type="GO" id="GO:0036424">
    <property type="term" value="F:L-phosphoserine phosphatase activity"/>
    <property type="evidence" value="ECO:0007669"/>
    <property type="project" value="TreeGrafter"/>
</dbReference>
<dbReference type="GO" id="GO:0006564">
    <property type="term" value="P:L-serine biosynthetic process"/>
    <property type="evidence" value="ECO:0007669"/>
    <property type="project" value="TreeGrafter"/>
</dbReference>
<accession>A0AAN6VL79</accession>
<organism evidence="2 3">
    <name type="scientific">Chaetomidium leptoderma</name>
    <dbReference type="NCBI Taxonomy" id="669021"/>
    <lineage>
        <taxon>Eukaryota</taxon>
        <taxon>Fungi</taxon>
        <taxon>Dikarya</taxon>
        <taxon>Ascomycota</taxon>
        <taxon>Pezizomycotina</taxon>
        <taxon>Sordariomycetes</taxon>
        <taxon>Sordariomycetidae</taxon>
        <taxon>Sordariales</taxon>
        <taxon>Chaetomiaceae</taxon>
        <taxon>Chaetomidium</taxon>
    </lineage>
</organism>
<feature type="domain" description="Phosphoribosyltransferase" evidence="1">
    <location>
        <begin position="490"/>
        <end position="550"/>
    </location>
</feature>
<dbReference type="Gene3D" id="3.40.50.1000">
    <property type="entry name" value="HAD superfamily/HAD-like"/>
    <property type="match status" value="1"/>
</dbReference>
<sequence length="659" mass="72268">MAAPDSDNNFSAMSTAKPTVIGLYGIPGSGKSTLLRDLKQRLGETKFCFHEGSEVIASLFPGGLAEFQQAPEDEKTRWRRTAVECIGTGSAATGRAAVVTGHFMFWPEGDETGDAVYTQSDLDTYTHVIYLDTSPVTVSVWCQLDHLRARRPASAQHLHRWQGVEKTELRRLCRDNGILFTSVSYPATALETIAAMLLDFSQHTEAHNLCCAKKQLDEIIGGHHNREKLQTALVLDADKTLAADDTGVLFWETVAKSASRQTGSARDDSDRSLKTLFGSPLGYTYTAFRQAMLLYEEETGHDEFNALCEKVASSVTMHPEMLSLLRHAGQRDHVAVVVVTCGLRRIWEIVLTKAGLSEAVKVVGGGRISDGLVVTAEVKGALAVRMRDVYGLYVLAIGDSPLDLPMMREAHQALVVVGEKRSRSKTMDAALLGAIDNGGLRVSQVLLPRNSTPRLDPDKLPPVQLDDREFLDAVVQDRDIHDRIFHATGRSAAKLLMTPTRDSRVFGPALREAHRRVGWYLATEFLADVVEVEGYSIPHVQGHTTDGHRVGHEDKTPDEVMPRHIKGKWTVILVDSVVNSGKSVVEFVERVRSFDPTISIVVVAGVVQSQSLSPAASLGRVLEADRALSLVALRLSENKFQGRGGTDTGNRLFNTTQFN</sequence>
<dbReference type="InterPro" id="IPR036412">
    <property type="entry name" value="HAD-like_sf"/>
</dbReference>
<protein>
    <recommendedName>
        <fullName evidence="1">Phosphoribosyltransferase domain-containing protein</fullName>
    </recommendedName>
</protein>
<dbReference type="Pfam" id="PF14681">
    <property type="entry name" value="UPRTase"/>
    <property type="match status" value="2"/>
</dbReference>
<dbReference type="GO" id="GO:0005737">
    <property type="term" value="C:cytoplasm"/>
    <property type="evidence" value="ECO:0007669"/>
    <property type="project" value="TreeGrafter"/>
</dbReference>
<dbReference type="InterPro" id="IPR027417">
    <property type="entry name" value="P-loop_NTPase"/>
</dbReference>
<dbReference type="InterPro" id="IPR050582">
    <property type="entry name" value="HAD-like_SerB"/>
</dbReference>